<dbReference type="Pfam" id="PF13715">
    <property type="entry name" value="CarbopepD_reg_2"/>
    <property type="match status" value="1"/>
</dbReference>
<dbReference type="Gene3D" id="2.40.170.20">
    <property type="entry name" value="TonB-dependent receptor, beta-barrel domain"/>
    <property type="match status" value="1"/>
</dbReference>
<dbReference type="InterPro" id="IPR023997">
    <property type="entry name" value="TonB-dep_OMP_SusC/RagA_CS"/>
</dbReference>
<dbReference type="Pfam" id="PF07715">
    <property type="entry name" value="Plug"/>
    <property type="match status" value="1"/>
</dbReference>
<dbReference type="eggNOG" id="COG4771">
    <property type="taxonomic scope" value="Bacteria"/>
</dbReference>
<dbReference type="SUPFAM" id="SSF49464">
    <property type="entry name" value="Carboxypeptidase regulatory domain-like"/>
    <property type="match status" value="1"/>
</dbReference>
<dbReference type="InterPro" id="IPR012910">
    <property type="entry name" value="Plug_dom"/>
</dbReference>
<sequence>MKHLKRQTNLGRRRLAMLLLAGLLGTSVPLVAANSLQGSAERQQQAQKRVTGIVLDENGEAVVGASVYAKGTKSGGVTDLDGRFSLQADDGATLVVSYLGYETAEVSVGARSTVRVVLKPVSSELNEVVVTALGIKREKKALGYAMQEVNTSALTENKSQSVSNMLQGKVAGVQIAQSGTGLGGSTRIIMRGLNSLSGNNQPLWVVDGLPINDGTTEQANQWGGSDYAGAASEINPEDIESISVLKGANAAALYGSRAQNGAIVITTKKGRQGQPLTLEYNGNLSISSVYSPYDYQNVYGQGSGGTYDIRSQMNWGPKMEGQRIGNWRQMLYGDSRYTSYALTPQKDYIKDFYETGVTYTNTVTAAAGGEFLSGRLSFTDSRADDIVPNYRQNRQYFSLNTEFKNKSLTIGAKMNYMRELTFNRPGQGEYGLMVQLVKMPRGIRLADLKNPRGTGSYINNAVNWSGPSDNYANPYALTDEENGSRMERNRIIGQLSASYQLTDWLRLTGRAGVDWYNDHLKNYNALPDPTSTASQYLNSTLTNKEFNADLILYFDKTFGDFSVNANLGTSVMNMKYESLYGSSGLFAIPRVKNLANGLTQTTGEGYSKKEIQSVFFGATLGYKNMVYLDVTGRNDWSSTLPRNNRSYFYPSVSASVILSQMLKLPEWVNYWKVRGSLAQVGNDTDPYKLATYYYLWTSGDKNDPEGDKVNPNIIKEYIGKIKSLENLKPESTVSGEIGTEARFFDNRLGIDFTYYSTTTKNQILSVDMPGSSGYTQKLINAGKIKSHGYELMLTGTPVKTKDWNWDISLNWGLNRTRCESLDREISRFTLGEIRSGSVVVESGGKYGDIIGKAYKRDDQGRIVVDDNGLPQSVSDQVIGNMLPNWTGSIGNTLRYKDFMLSALVDVRQGGDFISNTDNYACQQGTAARTLYGRENGQQIVVDGVTESGQQNTKGVSAENYWTKVAGPDGIMEEFIYKGSYVKMRELSLGYILPQAWFRNTPIKYVKVSLVGRDLFYFYKAAPVNPEGAFSRNDYAQAFELASMPPTRSYGISLNVKF</sequence>
<evidence type="ECO:0000256" key="8">
    <source>
        <dbReference type="SAM" id="SignalP"/>
    </source>
</evidence>
<keyword evidence="6 7" id="KW-0998">Cell outer membrane</keyword>
<dbReference type="InterPro" id="IPR036942">
    <property type="entry name" value="Beta-barrel_TonB_sf"/>
</dbReference>
<keyword evidence="8" id="KW-0732">Signal</keyword>
<evidence type="ECO:0000256" key="5">
    <source>
        <dbReference type="ARBA" id="ARBA00023136"/>
    </source>
</evidence>
<dbReference type="RefSeq" id="WP_004369068.1">
    <property type="nucleotide sequence ID" value="NZ_GL833119.1"/>
</dbReference>
<feature type="chain" id="PRO_5003221411" evidence="8">
    <location>
        <begin position="33"/>
        <end position="1057"/>
    </location>
</feature>
<keyword evidence="11" id="KW-1185">Reference proteome</keyword>
<evidence type="ECO:0000313" key="10">
    <source>
        <dbReference type="EMBL" id="EFZ38010.1"/>
    </source>
</evidence>
<comment type="caution">
    <text evidence="10">The sequence shown here is derived from an EMBL/GenBank/DDBJ whole genome shotgun (WGS) entry which is preliminary data.</text>
</comment>
<organism evidence="10 11">
    <name type="scientific">Hoylesella oralis ATCC 33269</name>
    <dbReference type="NCBI Taxonomy" id="873533"/>
    <lineage>
        <taxon>Bacteria</taxon>
        <taxon>Pseudomonadati</taxon>
        <taxon>Bacteroidota</taxon>
        <taxon>Bacteroidia</taxon>
        <taxon>Bacteroidales</taxon>
        <taxon>Prevotellaceae</taxon>
        <taxon>Hoylesella</taxon>
    </lineage>
</organism>
<dbReference type="Proteomes" id="UP000005580">
    <property type="component" value="Unassembled WGS sequence"/>
</dbReference>
<protein>
    <submittedName>
        <fullName evidence="10">TonB-linked outer membrane protein, SusC/RagA family</fullName>
    </submittedName>
</protein>
<gene>
    <name evidence="10" type="ORF">HMPREF0663_10379</name>
</gene>
<evidence type="ECO:0000313" key="11">
    <source>
        <dbReference type="Proteomes" id="UP000005580"/>
    </source>
</evidence>
<evidence type="ECO:0000256" key="2">
    <source>
        <dbReference type="ARBA" id="ARBA00022448"/>
    </source>
</evidence>
<keyword evidence="2 7" id="KW-0813">Transport</keyword>
<dbReference type="Gene3D" id="2.60.40.1120">
    <property type="entry name" value="Carboxypeptidase-like, regulatory domain"/>
    <property type="match status" value="1"/>
</dbReference>
<evidence type="ECO:0000256" key="1">
    <source>
        <dbReference type="ARBA" id="ARBA00004571"/>
    </source>
</evidence>
<proteinExistence type="inferred from homology"/>
<evidence type="ECO:0000256" key="6">
    <source>
        <dbReference type="ARBA" id="ARBA00023237"/>
    </source>
</evidence>
<dbReference type="AlphaFoldDB" id="E7RMM9"/>
<evidence type="ECO:0000256" key="4">
    <source>
        <dbReference type="ARBA" id="ARBA00022692"/>
    </source>
</evidence>
<evidence type="ECO:0000256" key="7">
    <source>
        <dbReference type="PROSITE-ProRule" id="PRU01360"/>
    </source>
</evidence>
<dbReference type="GO" id="GO:0009279">
    <property type="term" value="C:cell outer membrane"/>
    <property type="evidence" value="ECO:0007669"/>
    <property type="project" value="UniProtKB-SubCell"/>
</dbReference>
<keyword evidence="5 7" id="KW-0472">Membrane</keyword>
<dbReference type="InterPro" id="IPR037066">
    <property type="entry name" value="Plug_dom_sf"/>
</dbReference>
<evidence type="ECO:0000256" key="3">
    <source>
        <dbReference type="ARBA" id="ARBA00022452"/>
    </source>
</evidence>
<dbReference type="InterPro" id="IPR023996">
    <property type="entry name" value="TonB-dep_OMP_SusC/RagA"/>
</dbReference>
<dbReference type="NCBIfam" id="TIGR04056">
    <property type="entry name" value="OMP_RagA_SusC"/>
    <property type="match status" value="1"/>
</dbReference>
<dbReference type="HOGENOM" id="CLU_004317_2_1_10"/>
<dbReference type="Gene3D" id="2.170.130.10">
    <property type="entry name" value="TonB-dependent receptor, plug domain"/>
    <property type="match status" value="1"/>
</dbReference>
<comment type="similarity">
    <text evidence="7">Belongs to the TonB-dependent receptor family.</text>
</comment>
<feature type="signal peptide" evidence="8">
    <location>
        <begin position="1"/>
        <end position="32"/>
    </location>
</feature>
<keyword evidence="3 7" id="KW-1134">Transmembrane beta strand</keyword>
<dbReference type="InterPro" id="IPR008969">
    <property type="entry name" value="CarboxyPept-like_regulatory"/>
</dbReference>
<keyword evidence="4 7" id="KW-0812">Transmembrane</keyword>
<evidence type="ECO:0000259" key="9">
    <source>
        <dbReference type="Pfam" id="PF07715"/>
    </source>
</evidence>
<reference evidence="10" key="1">
    <citation type="submission" date="2011-01" db="EMBL/GenBank/DDBJ databases">
        <authorList>
            <person name="Muzny D."/>
            <person name="Qin X."/>
            <person name="Buhay C."/>
            <person name="Dugan-Rocha S."/>
            <person name="Ding Y."/>
            <person name="Chen G."/>
            <person name="Hawes A."/>
            <person name="Holder M."/>
            <person name="Jhangiani S."/>
            <person name="Johnson A."/>
            <person name="Khan Z."/>
            <person name="Li Z."/>
            <person name="Liu W."/>
            <person name="Liu X."/>
            <person name="Perez L."/>
            <person name="Shen H."/>
            <person name="Wang Q."/>
            <person name="Watt J."/>
            <person name="Xi L."/>
            <person name="Xin Y."/>
            <person name="Zhou J."/>
            <person name="Deng J."/>
            <person name="Jiang H."/>
            <person name="Liu Y."/>
            <person name="Qu J."/>
            <person name="Song X.-Z."/>
            <person name="Zhang L."/>
            <person name="Villasana D."/>
            <person name="Johnson A."/>
            <person name="Liu J."/>
            <person name="Liyanage D."/>
            <person name="Lorensuhewa L."/>
            <person name="Robinson T."/>
            <person name="Song A."/>
            <person name="Song B.-B."/>
            <person name="Dinh H."/>
            <person name="Thornton R."/>
            <person name="Coyle M."/>
            <person name="Francisco L."/>
            <person name="Jackson L."/>
            <person name="Javaid M."/>
            <person name="Korchina V."/>
            <person name="Kovar C."/>
            <person name="Mata R."/>
            <person name="Mathew T."/>
            <person name="Ngo R."/>
            <person name="Nguyen L."/>
            <person name="Nguyen N."/>
            <person name="Okwuonu G."/>
            <person name="Ongeri F."/>
            <person name="Pham C."/>
            <person name="Simmons D."/>
            <person name="Wilczek-Boney K."/>
            <person name="Hale W."/>
            <person name="Jakkamsetti A."/>
            <person name="Pham P."/>
            <person name="Ruth R."/>
            <person name="San Lucas F."/>
            <person name="Warren J."/>
            <person name="Zhang J."/>
            <person name="Zhao Z."/>
            <person name="Zhou C."/>
            <person name="Zhu D."/>
            <person name="Lee S."/>
            <person name="Bess C."/>
            <person name="Blankenburg K."/>
            <person name="Forbes L."/>
            <person name="Fu Q."/>
            <person name="Gubbala S."/>
            <person name="Hirani K."/>
            <person name="Jayaseelan J.C."/>
            <person name="Lara F."/>
            <person name="Munidasa M."/>
            <person name="Palculict T."/>
            <person name="Patil S."/>
            <person name="Pu L.-L."/>
            <person name="Saada N."/>
            <person name="Tang L."/>
            <person name="Weissenberger G."/>
            <person name="Zhu Y."/>
            <person name="Hemphill L."/>
            <person name="Shang Y."/>
            <person name="Youmans B."/>
            <person name="Ayvaz T."/>
            <person name="Ross M."/>
            <person name="Santibanez J."/>
            <person name="Aqrawi P."/>
            <person name="Gross S."/>
            <person name="Joshi V."/>
            <person name="Fowler G."/>
            <person name="Nazareth L."/>
            <person name="Reid J."/>
            <person name="Worley K."/>
            <person name="Petrosino J."/>
            <person name="Highlander S."/>
            <person name="Gibbs R."/>
        </authorList>
    </citation>
    <scope>NUCLEOTIDE SEQUENCE [LARGE SCALE GENOMIC DNA]</scope>
    <source>
        <strain evidence="10">ATCC 33269</strain>
    </source>
</reference>
<dbReference type="InterPro" id="IPR039426">
    <property type="entry name" value="TonB-dep_rcpt-like"/>
</dbReference>
<dbReference type="NCBIfam" id="TIGR04057">
    <property type="entry name" value="SusC_RagA_signa"/>
    <property type="match status" value="1"/>
</dbReference>
<dbReference type="SUPFAM" id="SSF56935">
    <property type="entry name" value="Porins"/>
    <property type="match status" value="1"/>
</dbReference>
<dbReference type="EMBL" id="AEPE02000002">
    <property type="protein sequence ID" value="EFZ38010.1"/>
    <property type="molecule type" value="Genomic_DNA"/>
</dbReference>
<dbReference type="PROSITE" id="PS52016">
    <property type="entry name" value="TONB_DEPENDENT_REC_3"/>
    <property type="match status" value="1"/>
</dbReference>
<dbReference type="FunFam" id="2.60.40.1120:FF:000003">
    <property type="entry name" value="Outer membrane protein Omp121"/>
    <property type="match status" value="1"/>
</dbReference>
<dbReference type="STRING" id="28134.SAMN05444288_0482"/>
<feature type="domain" description="TonB-dependent receptor plug" evidence="9">
    <location>
        <begin position="141"/>
        <end position="262"/>
    </location>
</feature>
<accession>E7RMM9</accession>
<comment type="subcellular location">
    <subcellularLocation>
        <location evidence="1 7">Cell outer membrane</location>
        <topology evidence="1 7">Multi-pass membrane protein</topology>
    </subcellularLocation>
</comment>
<name>E7RMM9_9BACT</name>